<feature type="region of interest" description="Disordered" evidence="1">
    <location>
        <begin position="1"/>
        <end position="33"/>
    </location>
</feature>
<evidence type="ECO:0000313" key="3">
    <source>
        <dbReference type="WBParaSite" id="ACAC_0001116401-mRNA-1"/>
    </source>
</evidence>
<reference evidence="3" key="2">
    <citation type="submission" date="2017-02" db="UniProtKB">
        <authorList>
            <consortium name="WormBaseParasite"/>
        </authorList>
    </citation>
    <scope>IDENTIFICATION</scope>
</reference>
<proteinExistence type="predicted"/>
<dbReference type="Proteomes" id="UP000035642">
    <property type="component" value="Unassembled WGS sequence"/>
</dbReference>
<dbReference type="AlphaFoldDB" id="A0A0K0DIM5"/>
<evidence type="ECO:0000256" key="1">
    <source>
        <dbReference type="SAM" id="MobiDB-lite"/>
    </source>
</evidence>
<evidence type="ECO:0000313" key="2">
    <source>
        <dbReference type="Proteomes" id="UP000035642"/>
    </source>
</evidence>
<keyword evidence="2" id="KW-1185">Reference proteome</keyword>
<protein>
    <submittedName>
        <fullName evidence="3">Uncharacterized protein</fullName>
    </submittedName>
</protein>
<accession>A0A0K0DIM5</accession>
<reference evidence="2" key="1">
    <citation type="submission" date="2012-09" db="EMBL/GenBank/DDBJ databases">
        <authorList>
            <person name="Martin A.A."/>
        </authorList>
    </citation>
    <scope>NUCLEOTIDE SEQUENCE</scope>
</reference>
<sequence length="89" mass="10245">MWSPCAVERKKLGARTEQINHNEKRQKPTEHRVKTKAMLIRSSYKSYHTVTKSPHARLNLHDEVDGRRGFVSEGKARALCSKWSEGGQK</sequence>
<feature type="compositionally biased region" description="Basic and acidic residues" evidence="1">
    <location>
        <begin position="18"/>
        <end position="32"/>
    </location>
</feature>
<name>A0A0K0DIM5_ANGCA</name>
<dbReference type="WBParaSite" id="ACAC_0001116401-mRNA-1">
    <property type="protein sequence ID" value="ACAC_0001116401-mRNA-1"/>
    <property type="gene ID" value="ACAC_0001116401"/>
</dbReference>
<organism evidence="2 3">
    <name type="scientific">Angiostrongylus cantonensis</name>
    <name type="common">Rat lungworm</name>
    <dbReference type="NCBI Taxonomy" id="6313"/>
    <lineage>
        <taxon>Eukaryota</taxon>
        <taxon>Metazoa</taxon>
        <taxon>Ecdysozoa</taxon>
        <taxon>Nematoda</taxon>
        <taxon>Chromadorea</taxon>
        <taxon>Rhabditida</taxon>
        <taxon>Rhabditina</taxon>
        <taxon>Rhabditomorpha</taxon>
        <taxon>Strongyloidea</taxon>
        <taxon>Metastrongylidae</taxon>
        <taxon>Angiostrongylus</taxon>
    </lineage>
</organism>